<evidence type="ECO:0000313" key="3">
    <source>
        <dbReference type="Proteomes" id="UP001153737"/>
    </source>
</evidence>
<dbReference type="AlphaFoldDB" id="A0A9N9X5H1"/>
<dbReference type="OrthoDB" id="10059378at2759"/>
<protein>
    <submittedName>
        <fullName evidence="2">Uncharacterized protein</fullName>
    </submittedName>
</protein>
<reference evidence="2" key="2">
    <citation type="submission" date="2022-10" db="EMBL/GenBank/DDBJ databases">
        <authorList>
            <consortium name="ENA_rothamsted_submissions"/>
            <consortium name="culmorum"/>
            <person name="King R."/>
        </authorList>
    </citation>
    <scope>NUCLEOTIDE SEQUENCE</scope>
</reference>
<dbReference type="Proteomes" id="UP001153737">
    <property type="component" value="Chromosome 3"/>
</dbReference>
<reference evidence="2" key="1">
    <citation type="submission" date="2022-01" db="EMBL/GenBank/DDBJ databases">
        <authorList>
            <person name="King R."/>
        </authorList>
    </citation>
    <scope>NUCLEOTIDE SEQUENCE</scope>
</reference>
<keyword evidence="3" id="KW-1185">Reference proteome</keyword>
<feature type="compositionally biased region" description="Acidic residues" evidence="1">
    <location>
        <begin position="255"/>
        <end position="265"/>
    </location>
</feature>
<accession>A0A9N9X5H1</accession>
<dbReference type="EMBL" id="OU896709">
    <property type="protein sequence ID" value="CAG9820117.1"/>
    <property type="molecule type" value="Genomic_DNA"/>
</dbReference>
<name>A0A9N9X5H1_PHACE</name>
<evidence type="ECO:0000313" key="2">
    <source>
        <dbReference type="EMBL" id="CAG9820117.1"/>
    </source>
</evidence>
<gene>
    <name evidence="2" type="ORF">PHAECO_LOCUS7054</name>
</gene>
<sequence length="271" mass="29875">MLKVELEDNGTRAHQAESDADVLIVDTAVKISETAAVGIVGENVDLIVLLMAEADAHNEIIFIKPGRGETRDSLFSSQGLQQLGFKDVLFLHAFTGYDTTSSAFRKSKVAFAKLYLKSREVHKAAAVFSDPSSTTAQVQKAGETCILRWYGAPAEEVTLNAFRYNSFLKSVAIIKPDISSLPPSKGATKQHSLRTFHHVQVWLGNDLPPQMHGWKIEDNCLVPVSQCIGNCLNRDPQVDSENEGEQDGPLTGFLQEDENEDEDQDLFPSRD</sequence>
<organism evidence="2 3">
    <name type="scientific">Phaedon cochleariae</name>
    <name type="common">Mustard beetle</name>
    <dbReference type="NCBI Taxonomy" id="80249"/>
    <lineage>
        <taxon>Eukaryota</taxon>
        <taxon>Metazoa</taxon>
        <taxon>Ecdysozoa</taxon>
        <taxon>Arthropoda</taxon>
        <taxon>Hexapoda</taxon>
        <taxon>Insecta</taxon>
        <taxon>Pterygota</taxon>
        <taxon>Neoptera</taxon>
        <taxon>Endopterygota</taxon>
        <taxon>Coleoptera</taxon>
        <taxon>Polyphaga</taxon>
        <taxon>Cucujiformia</taxon>
        <taxon>Chrysomeloidea</taxon>
        <taxon>Chrysomelidae</taxon>
        <taxon>Chrysomelinae</taxon>
        <taxon>Chrysomelini</taxon>
        <taxon>Phaedon</taxon>
    </lineage>
</organism>
<evidence type="ECO:0000256" key="1">
    <source>
        <dbReference type="SAM" id="MobiDB-lite"/>
    </source>
</evidence>
<feature type="region of interest" description="Disordered" evidence="1">
    <location>
        <begin position="235"/>
        <end position="271"/>
    </location>
</feature>
<proteinExistence type="predicted"/>